<reference evidence="8 9" key="1">
    <citation type="submission" date="2024-02" db="EMBL/GenBank/DDBJ databases">
        <title>New thermophilic sulfur-oxidizing bacteria from a hot springs of the Uzon caldera (Kamchatka, Russia).</title>
        <authorList>
            <person name="Dukat A.M."/>
            <person name="Elcheninov A.G."/>
            <person name="Frolov E.N."/>
        </authorList>
    </citation>
    <scope>NUCLEOTIDE SEQUENCE [LARGE SCALE GENOMIC DNA]</scope>
    <source>
        <strain evidence="8 9">AK1</strain>
    </source>
</reference>
<dbReference type="PIRSF" id="PIRSF006092">
    <property type="entry name" value="GreA_GreB"/>
    <property type="match status" value="1"/>
</dbReference>
<dbReference type="SUPFAM" id="SSF54534">
    <property type="entry name" value="FKBP-like"/>
    <property type="match status" value="1"/>
</dbReference>
<dbReference type="GO" id="GO:0003746">
    <property type="term" value="F:translation elongation factor activity"/>
    <property type="evidence" value="ECO:0007669"/>
    <property type="project" value="UniProtKB-KW"/>
</dbReference>
<evidence type="ECO:0000256" key="1">
    <source>
        <dbReference type="ARBA" id="ARBA00023015"/>
    </source>
</evidence>
<dbReference type="InterPro" id="IPR023459">
    <property type="entry name" value="Tscrpt_elong_fac_GreA/B_fam"/>
</dbReference>
<comment type="similarity">
    <text evidence="4">Belongs to the GreA/GreB family. GreB subfamily.</text>
</comment>
<dbReference type="Gene3D" id="1.10.287.180">
    <property type="entry name" value="Transcription elongation factor, GreA/GreB, N-terminal domain"/>
    <property type="match status" value="1"/>
</dbReference>
<keyword evidence="8" id="KW-0251">Elongation factor</keyword>
<dbReference type="InterPro" id="IPR022691">
    <property type="entry name" value="Tscrpt_elong_fac_GreA/B_N"/>
</dbReference>
<keyword evidence="1 4" id="KW-0805">Transcription regulation</keyword>
<evidence type="ECO:0000256" key="3">
    <source>
        <dbReference type="ARBA" id="ARBA00023163"/>
    </source>
</evidence>
<evidence type="ECO:0000256" key="2">
    <source>
        <dbReference type="ARBA" id="ARBA00023125"/>
    </source>
</evidence>
<dbReference type="PANTHER" id="PTHR30437">
    <property type="entry name" value="TRANSCRIPTION ELONGATION FACTOR GREA"/>
    <property type="match status" value="1"/>
</dbReference>
<dbReference type="InterPro" id="IPR036805">
    <property type="entry name" value="Tscrpt_elong_fac_GreA/B_N_sf"/>
</dbReference>
<proteinExistence type="inferred from homology"/>
<dbReference type="Proteomes" id="UP001482231">
    <property type="component" value="Unassembled WGS sequence"/>
</dbReference>
<evidence type="ECO:0000313" key="8">
    <source>
        <dbReference type="EMBL" id="MEO1768040.1"/>
    </source>
</evidence>
<protein>
    <recommendedName>
        <fullName evidence="4">Transcription elongation factor GreB</fullName>
    </recommendedName>
    <alternativeName>
        <fullName evidence="4">Transcript cleavage factor GreB</fullName>
    </alternativeName>
</protein>
<dbReference type="InterPro" id="IPR036953">
    <property type="entry name" value="GreA/GreB_C_sf"/>
</dbReference>
<evidence type="ECO:0000256" key="4">
    <source>
        <dbReference type="HAMAP-Rule" id="MF_00930"/>
    </source>
</evidence>
<organism evidence="8 9">
    <name type="scientific">Thiobacter aerophilum</name>
    <dbReference type="NCBI Taxonomy" id="3121275"/>
    <lineage>
        <taxon>Bacteria</taxon>
        <taxon>Pseudomonadati</taxon>
        <taxon>Pseudomonadota</taxon>
        <taxon>Betaproteobacteria</taxon>
        <taxon>Burkholderiales</taxon>
        <taxon>Thiobacteraceae</taxon>
        <taxon>Thiobacter</taxon>
    </lineage>
</organism>
<feature type="domain" description="Transcription elongation factor GreA/GreB N-terminal" evidence="7">
    <location>
        <begin position="30"/>
        <end position="100"/>
    </location>
</feature>
<dbReference type="NCBIfam" id="TIGR01461">
    <property type="entry name" value="greB"/>
    <property type="match status" value="1"/>
</dbReference>
<dbReference type="NCBIfam" id="NF002506">
    <property type="entry name" value="PRK01885.1"/>
    <property type="match status" value="1"/>
</dbReference>
<dbReference type="Pfam" id="PF03449">
    <property type="entry name" value="GreA_GreB_N"/>
    <property type="match status" value="1"/>
</dbReference>
<feature type="domain" description="Transcription elongation factor GreA/GreB C-terminal" evidence="6">
    <location>
        <begin position="106"/>
        <end position="181"/>
    </location>
</feature>
<dbReference type="HAMAP" id="MF_00930">
    <property type="entry name" value="GreB"/>
    <property type="match status" value="1"/>
</dbReference>
<keyword evidence="9" id="KW-1185">Reference proteome</keyword>
<dbReference type="EMBL" id="JBAJEX010000017">
    <property type="protein sequence ID" value="MEO1768040.1"/>
    <property type="molecule type" value="Genomic_DNA"/>
</dbReference>
<dbReference type="InterPro" id="IPR006358">
    <property type="entry name" value="Tscrpt_elong_fac_GreB"/>
</dbReference>
<dbReference type="Pfam" id="PF01272">
    <property type="entry name" value="GreA_GreB"/>
    <property type="match status" value="1"/>
</dbReference>
<dbReference type="HAMAP" id="MF_00105">
    <property type="entry name" value="GreA_GreB"/>
    <property type="match status" value="1"/>
</dbReference>
<dbReference type="InterPro" id="IPR006359">
    <property type="entry name" value="Tscrpt_elong_fac_GreA"/>
</dbReference>
<comment type="function">
    <text evidence="4">Necessary for efficient RNA polymerase transcription elongation past template-encoded arresting sites. The arresting sites in DNA have the property of trapping a certain fraction of elongating RNA polymerases that pass through, resulting in locked ternary complexes. Cleavage of the nascent transcript by cleavage factors such as GreA or GreB allows the resumption of elongation from the new 3'terminus. GreB releases sequences of up to 9 nucleotides in length.</text>
</comment>
<comment type="function">
    <text evidence="5">Necessary for efficient RNA polymerase transcription elongation past template-encoded arresting sites. The arresting sites in DNA have the property of trapping a certain fraction of elongating RNA polymerases that pass through, resulting in locked ternary complexes. Cleavage of the nascent transcript by cleavage factors such as GreA or GreB allows the resumption of elongation from the new 3'terminus. GreA releases sequences of 2 to 3 nucleotides.</text>
</comment>
<keyword evidence="2 4" id="KW-0238">DNA-binding</keyword>
<evidence type="ECO:0000256" key="5">
    <source>
        <dbReference type="RuleBase" id="RU000556"/>
    </source>
</evidence>
<evidence type="ECO:0000313" key="9">
    <source>
        <dbReference type="Proteomes" id="UP001482231"/>
    </source>
</evidence>
<dbReference type="InterPro" id="IPR018151">
    <property type="entry name" value="TF_GreA/GreB_CS"/>
</dbReference>
<dbReference type="PANTHER" id="PTHR30437:SF6">
    <property type="entry name" value="TRANSCRIPTION ELONGATION FACTOR GREB"/>
    <property type="match status" value="1"/>
</dbReference>
<comment type="caution">
    <text evidence="8">The sequence shown here is derived from an EMBL/GenBank/DDBJ whole genome shotgun (WGS) entry which is preliminary data.</text>
</comment>
<dbReference type="SUPFAM" id="SSF46557">
    <property type="entry name" value="GreA transcript cleavage protein, N-terminal domain"/>
    <property type="match status" value="1"/>
</dbReference>
<dbReference type="NCBIfam" id="TIGR01462">
    <property type="entry name" value="greA"/>
    <property type="match status" value="1"/>
</dbReference>
<gene>
    <name evidence="4 8" type="primary">greB</name>
    <name evidence="8" type="ORF">V6E02_12575</name>
</gene>
<keyword evidence="8" id="KW-0648">Protein biosynthesis</keyword>
<dbReference type="Gene3D" id="3.10.50.30">
    <property type="entry name" value="Transcription elongation factor, GreA/GreB, C-terminal domain"/>
    <property type="match status" value="1"/>
</dbReference>
<accession>A0ABV0EHA0</accession>
<dbReference type="InterPro" id="IPR001437">
    <property type="entry name" value="Tscrpt_elong_fac_GreA/B_C"/>
</dbReference>
<name>A0ABV0EHA0_9BURK</name>
<sequence>MSKAFTKEPDEDLEADLEEEAHELPKGTKNYITPAGYARLEAELKHLLTVERPEVVKVVSWAAGLGDRSENADYIYGKKRLREIDKRIRFLTKRLGFAQIVDPTQQPHDKIYFGATVVVADATGQEATYTIVGIDELDPARGRISWRSPLALALLGKEEGETVTVRTPSGVQELEILEVRYEAVD</sequence>
<evidence type="ECO:0000259" key="7">
    <source>
        <dbReference type="Pfam" id="PF03449"/>
    </source>
</evidence>
<keyword evidence="3 4" id="KW-0804">Transcription</keyword>
<dbReference type="InterPro" id="IPR028624">
    <property type="entry name" value="Tscrpt_elong_fac_GreA/B"/>
</dbReference>
<dbReference type="PROSITE" id="PS00829">
    <property type="entry name" value="GREAB_1"/>
    <property type="match status" value="1"/>
</dbReference>
<dbReference type="RefSeq" id="WP_347309152.1">
    <property type="nucleotide sequence ID" value="NZ_JBAJEX010000017.1"/>
</dbReference>
<dbReference type="PROSITE" id="PS00830">
    <property type="entry name" value="GREAB_2"/>
    <property type="match status" value="1"/>
</dbReference>
<evidence type="ECO:0000259" key="6">
    <source>
        <dbReference type="Pfam" id="PF01272"/>
    </source>
</evidence>
<dbReference type="NCBIfam" id="NF001263">
    <property type="entry name" value="PRK00226.1-4"/>
    <property type="match status" value="1"/>
</dbReference>